<name>A0ABQ0BQ19_9FIRM</name>
<keyword evidence="3" id="KW-1185">Reference proteome</keyword>
<proteinExistence type="predicted"/>
<feature type="domain" description="DUF4314" evidence="1">
    <location>
        <begin position="6"/>
        <end position="72"/>
    </location>
</feature>
<organism evidence="2 3">
    <name type="scientific">Blautia parvula</name>
    <dbReference type="NCBI Taxonomy" id="2877527"/>
    <lineage>
        <taxon>Bacteria</taxon>
        <taxon>Bacillati</taxon>
        <taxon>Bacillota</taxon>
        <taxon>Clostridia</taxon>
        <taxon>Lachnospirales</taxon>
        <taxon>Lachnospiraceae</taxon>
        <taxon>Blautia</taxon>
    </lineage>
</organism>
<reference evidence="2 3" key="1">
    <citation type="submission" date="2024-04" db="EMBL/GenBank/DDBJ databases">
        <title>Defined microbial consortia suppress multidrug-resistant proinflammatory Enterobacteriaceae via ecological control.</title>
        <authorList>
            <person name="Furuichi M."/>
            <person name="Kawaguchi T."/>
            <person name="Pust M."/>
            <person name="Yasuma K."/>
            <person name="Plichta D."/>
            <person name="Hasegawa N."/>
            <person name="Ohya T."/>
            <person name="Bhattarai S."/>
            <person name="Sasajima S."/>
            <person name="Aoto Y."/>
            <person name="Tuganbaev T."/>
            <person name="Yaginuma M."/>
            <person name="Ueda M."/>
            <person name="Okahashi N."/>
            <person name="Amafuji K."/>
            <person name="Kiridooshi Y."/>
            <person name="Sugita K."/>
            <person name="Strazar M."/>
            <person name="Skelly A."/>
            <person name="Suda W."/>
            <person name="Hattori M."/>
            <person name="Nakamoto N."/>
            <person name="Caballero S."/>
            <person name="Norman J."/>
            <person name="Olle B."/>
            <person name="Tanoue T."/>
            <person name="Arita M."/>
            <person name="Bucci V."/>
            <person name="Atarashi K."/>
            <person name="Xavier R."/>
            <person name="Honda K."/>
        </authorList>
    </citation>
    <scope>NUCLEOTIDE SEQUENCE [LARGE SCALE GENOMIC DNA]</scope>
    <source>
        <strain evidence="3">k34-0107-D12</strain>
    </source>
</reference>
<accession>A0ABQ0BQ19</accession>
<evidence type="ECO:0000313" key="3">
    <source>
        <dbReference type="Proteomes" id="UP001600941"/>
    </source>
</evidence>
<dbReference type="Pfam" id="PF14192">
    <property type="entry name" value="DUF4314"/>
    <property type="match status" value="1"/>
</dbReference>
<gene>
    <name evidence="2" type="ORF">K340107D12_14170</name>
</gene>
<comment type="caution">
    <text evidence="2">The sequence shown here is derived from an EMBL/GenBank/DDBJ whole genome shotgun (WGS) entry which is preliminary data.</text>
</comment>
<protein>
    <recommendedName>
        <fullName evidence="1">DUF4314 domain-containing protein</fullName>
    </recommendedName>
</protein>
<sequence>MKFPSKEVVARIRKEYPMGTRIELLEMDDFQAPPVGTQGTVTGVDDTGSLLVSWDTGSGLNVIYGVDRVRKIEEGR</sequence>
<dbReference type="RefSeq" id="WP_390423050.1">
    <property type="nucleotide sequence ID" value="NZ_BAABZQ010000001.1"/>
</dbReference>
<dbReference type="InterPro" id="IPR025463">
    <property type="entry name" value="DUF4314"/>
</dbReference>
<evidence type="ECO:0000259" key="1">
    <source>
        <dbReference type="Pfam" id="PF14192"/>
    </source>
</evidence>
<dbReference type="Proteomes" id="UP001600941">
    <property type="component" value="Unassembled WGS sequence"/>
</dbReference>
<evidence type="ECO:0000313" key="2">
    <source>
        <dbReference type="EMBL" id="GAA6498601.1"/>
    </source>
</evidence>
<dbReference type="EMBL" id="BAABZQ010000001">
    <property type="protein sequence ID" value="GAA6498601.1"/>
    <property type="molecule type" value="Genomic_DNA"/>
</dbReference>